<protein>
    <submittedName>
        <fullName evidence="1">Uncharacterized protein</fullName>
    </submittedName>
</protein>
<dbReference type="RefSeq" id="WP_089890408.1">
    <property type="nucleotide sequence ID" value="NZ_FNGV01000006.1"/>
</dbReference>
<accession>A0A1G9RNQ9</accession>
<reference evidence="1 2" key="1">
    <citation type="submission" date="2016-10" db="EMBL/GenBank/DDBJ databases">
        <authorList>
            <person name="de Groot N.N."/>
        </authorList>
    </citation>
    <scope>NUCLEOTIDE SEQUENCE [LARGE SCALE GENOMIC DNA]</scope>
    <source>
        <strain evidence="1 2">DSM 19886</strain>
    </source>
</reference>
<dbReference type="STRING" id="192904.SAMN04488514_106214"/>
<evidence type="ECO:0000313" key="2">
    <source>
        <dbReference type="Proteomes" id="UP000199440"/>
    </source>
</evidence>
<sequence length="185" mass="21874">MEYINLTNEQLEKFSGHFRNDDRNYGRKIYVQNDTLRYFRSEGNESSLAPVSPKKFKMLGVNDDVIIKFSKSNDQRQMIVLINDAEPIIYDEFTPPSNSLSSLEEFTGEYFSPELSTTYKAIIKDNKLTFTHYRSEDFPVSVVKSDMFREGYYTFKFERNDKQQITGFRISSERVNNLWFKKIIN</sequence>
<dbReference type="AlphaFoldDB" id="A0A1G9RNQ9"/>
<organism evidence="1 2">
    <name type="scientific">Kriegella aquimaris</name>
    <dbReference type="NCBI Taxonomy" id="192904"/>
    <lineage>
        <taxon>Bacteria</taxon>
        <taxon>Pseudomonadati</taxon>
        <taxon>Bacteroidota</taxon>
        <taxon>Flavobacteriia</taxon>
        <taxon>Flavobacteriales</taxon>
        <taxon>Flavobacteriaceae</taxon>
        <taxon>Kriegella</taxon>
    </lineage>
</organism>
<gene>
    <name evidence="1" type="ORF">SAMN04488514_106214</name>
</gene>
<dbReference type="EMBL" id="FNGV01000006">
    <property type="protein sequence ID" value="SDM24720.1"/>
    <property type="molecule type" value="Genomic_DNA"/>
</dbReference>
<dbReference type="Proteomes" id="UP000199440">
    <property type="component" value="Unassembled WGS sequence"/>
</dbReference>
<keyword evidence="2" id="KW-1185">Reference proteome</keyword>
<proteinExistence type="predicted"/>
<dbReference type="OrthoDB" id="9969911at2"/>
<name>A0A1G9RNQ9_9FLAO</name>
<evidence type="ECO:0000313" key="1">
    <source>
        <dbReference type="EMBL" id="SDM24720.1"/>
    </source>
</evidence>